<proteinExistence type="predicted"/>
<feature type="transmembrane region" description="Helical" evidence="8">
    <location>
        <begin position="82"/>
        <end position="99"/>
    </location>
</feature>
<feature type="transmembrane region" description="Helical" evidence="8">
    <location>
        <begin position="284"/>
        <end position="305"/>
    </location>
</feature>
<feature type="transmembrane region" description="Helical" evidence="8">
    <location>
        <begin position="257"/>
        <end position="277"/>
    </location>
</feature>
<evidence type="ECO:0000256" key="3">
    <source>
        <dbReference type="ARBA" id="ARBA00022475"/>
    </source>
</evidence>
<dbReference type="Proteomes" id="UP000474757">
    <property type="component" value="Unassembled WGS sequence"/>
</dbReference>
<feature type="transmembrane region" description="Helical" evidence="8">
    <location>
        <begin position="346"/>
        <end position="366"/>
    </location>
</feature>
<evidence type="ECO:0000313" key="9">
    <source>
        <dbReference type="EMBL" id="NDV01098.1"/>
    </source>
</evidence>
<keyword evidence="3" id="KW-1003">Cell membrane</keyword>
<feature type="transmembrane region" description="Helical" evidence="8">
    <location>
        <begin position="311"/>
        <end position="334"/>
    </location>
</feature>
<evidence type="ECO:0000256" key="2">
    <source>
        <dbReference type="ARBA" id="ARBA00022448"/>
    </source>
</evidence>
<dbReference type="Gene3D" id="1.20.1250.20">
    <property type="entry name" value="MFS general substrate transporter like domains"/>
    <property type="match status" value="2"/>
</dbReference>
<comment type="caution">
    <text evidence="9">The sequence shown here is derived from an EMBL/GenBank/DDBJ whole genome shotgun (WGS) entry which is preliminary data.</text>
</comment>
<feature type="transmembrane region" description="Helical" evidence="8">
    <location>
        <begin position="213"/>
        <end position="237"/>
    </location>
</feature>
<evidence type="ECO:0000256" key="6">
    <source>
        <dbReference type="ARBA" id="ARBA00022989"/>
    </source>
</evidence>
<feature type="transmembrane region" description="Helical" evidence="8">
    <location>
        <begin position="105"/>
        <end position="124"/>
    </location>
</feature>
<keyword evidence="10" id="KW-1185">Reference proteome</keyword>
<keyword evidence="5 8" id="KW-0812">Transmembrane</keyword>
<feature type="transmembrane region" description="Helical" evidence="8">
    <location>
        <begin position="145"/>
        <end position="166"/>
    </location>
</feature>
<keyword evidence="6 8" id="KW-1133">Transmembrane helix</keyword>
<feature type="transmembrane region" description="Helical" evidence="8">
    <location>
        <begin position="172"/>
        <end position="193"/>
    </location>
</feature>
<feature type="transmembrane region" description="Helical" evidence="8">
    <location>
        <begin position="372"/>
        <end position="393"/>
    </location>
</feature>
<dbReference type="InterPro" id="IPR011701">
    <property type="entry name" value="MFS"/>
</dbReference>
<dbReference type="GO" id="GO:0005886">
    <property type="term" value="C:plasma membrane"/>
    <property type="evidence" value="ECO:0007669"/>
    <property type="project" value="UniProtKB-SubCell"/>
</dbReference>
<protein>
    <submittedName>
        <fullName evidence="9">MFS transporter</fullName>
    </submittedName>
</protein>
<evidence type="ECO:0000256" key="1">
    <source>
        <dbReference type="ARBA" id="ARBA00004651"/>
    </source>
</evidence>
<dbReference type="Pfam" id="PF07690">
    <property type="entry name" value="MFS_1"/>
    <property type="match status" value="1"/>
</dbReference>
<feature type="transmembrane region" description="Helical" evidence="8">
    <location>
        <begin position="12"/>
        <end position="36"/>
    </location>
</feature>
<evidence type="ECO:0000256" key="8">
    <source>
        <dbReference type="SAM" id="Phobius"/>
    </source>
</evidence>
<dbReference type="RefSeq" id="WP_163892397.1">
    <property type="nucleotide sequence ID" value="NZ_JAAFYS010000002.1"/>
</dbReference>
<dbReference type="InterPro" id="IPR036259">
    <property type="entry name" value="MFS_trans_sf"/>
</dbReference>
<comment type="subcellular location">
    <subcellularLocation>
        <location evidence="1">Cell membrane</location>
        <topology evidence="1">Multi-pass membrane protein</topology>
    </subcellularLocation>
</comment>
<feature type="transmembrane region" description="Helical" evidence="8">
    <location>
        <begin position="48"/>
        <end position="70"/>
    </location>
</feature>
<evidence type="ECO:0000313" key="10">
    <source>
        <dbReference type="Proteomes" id="UP000474757"/>
    </source>
</evidence>
<keyword evidence="7 8" id="KW-0472">Membrane</keyword>
<evidence type="ECO:0000256" key="4">
    <source>
        <dbReference type="ARBA" id="ARBA00022597"/>
    </source>
</evidence>
<evidence type="ECO:0000256" key="7">
    <source>
        <dbReference type="ARBA" id="ARBA00023136"/>
    </source>
</evidence>
<dbReference type="AlphaFoldDB" id="A0A6B2JS99"/>
<dbReference type="SUPFAM" id="SSF103473">
    <property type="entry name" value="MFS general substrate transporter"/>
    <property type="match status" value="1"/>
</dbReference>
<sequence length="398" mass="40870">MNAWLSILRDRAVVRASAAAIFLYGFSGAATAPYQSVIGIRELGLSDAAYAAVALVGAVFQVLIAVGTGYLSDRAQSYRTPLIVMASFGFVGYGMVWLYPSQATFAIALIGPLAMFHATNSLLFGNVRAQTSDFAPAEAAIANALMRMMISLSWVLVPGIVGLYLARRESMIDAYGIAALVGLACVLTILFGVKARAAPAQATGPRPAMLPDLISVLSWGMGLRIAGVALITQVLTVNATVLPLIVTGRANGAASDIGFLVGLVAVLEVIFMIAWASAVRHIHLTTALAISALLYLAYLTAIAMASAPWHVYAASVVAGIAAAGIISLPISYLLDLISNRPGLSASLIAVNMFLGAALGSGIFALGTAVGGYGTASVMGGIAGVAGAALLLALERRSP</sequence>
<keyword evidence="4" id="KW-0762">Sugar transport</keyword>
<name>A0A6B2JS99_9RHOB</name>
<dbReference type="PANTHER" id="PTHR23535:SF2">
    <property type="entry name" value="SUGAR EFFLUX TRANSPORTER A-RELATED"/>
    <property type="match status" value="1"/>
</dbReference>
<dbReference type="PANTHER" id="PTHR23535">
    <property type="entry name" value="SUGAR EFFLUX TRANSPORTER A-RELATED"/>
    <property type="match status" value="1"/>
</dbReference>
<organism evidence="9 10">
    <name type="scientific">Pseudoroseicyclus tamaricis</name>
    <dbReference type="NCBI Taxonomy" id="2705421"/>
    <lineage>
        <taxon>Bacteria</taxon>
        <taxon>Pseudomonadati</taxon>
        <taxon>Pseudomonadota</taxon>
        <taxon>Alphaproteobacteria</taxon>
        <taxon>Rhodobacterales</taxon>
        <taxon>Paracoccaceae</taxon>
        <taxon>Pseudoroseicyclus</taxon>
    </lineage>
</organism>
<dbReference type="EMBL" id="JAAGAB010000002">
    <property type="protein sequence ID" value="NDV01098.1"/>
    <property type="molecule type" value="Genomic_DNA"/>
</dbReference>
<accession>A0A6B2JS99</accession>
<gene>
    <name evidence="9" type="ORF">GZA08_08965</name>
</gene>
<keyword evidence="2" id="KW-0813">Transport</keyword>
<dbReference type="GO" id="GO:0022857">
    <property type="term" value="F:transmembrane transporter activity"/>
    <property type="evidence" value="ECO:0007669"/>
    <property type="project" value="InterPro"/>
</dbReference>
<reference evidence="9 10" key="1">
    <citation type="submission" date="2020-02" db="EMBL/GenBank/DDBJ databases">
        <title>Pseudoroseicyclus tamarix, sp. nov., isolated from offshore sediment of a Tamarix chinensis forest.</title>
        <authorList>
            <person name="Gai Y."/>
        </authorList>
    </citation>
    <scope>NUCLEOTIDE SEQUENCE [LARGE SCALE GENOMIC DNA]</scope>
    <source>
        <strain evidence="9 10">CLL3-39</strain>
    </source>
</reference>
<evidence type="ECO:0000256" key="5">
    <source>
        <dbReference type="ARBA" id="ARBA00022692"/>
    </source>
</evidence>